<dbReference type="Gene3D" id="1.10.3210.10">
    <property type="entry name" value="Hypothetical protein af1432"/>
    <property type="match status" value="1"/>
</dbReference>
<accession>A0AAU6WU03</accession>
<sequence>MSLQDIYQNTIQFAAQKHTEINQTIPGTNLPYVVHLSNVAMEILVAAGQSESFNTGFAIQVALLHDVLEDTGATFEELSEKFGRTVAEGVLSLTKNVELPKDERMADSLKRIRQQPREVWAVKLADRITNLQAPPHFWIPEKIEKYRQEATMILKELRGGNTYLENRLQRKIEEYNAD</sequence>
<evidence type="ECO:0000313" key="1">
    <source>
        <dbReference type="EMBL" id="XAO75910.1"/>
    </source>
</evidence>
<organism evidence="1 2">
    <name type="scientific">Chryseobacterium endophyticum</name>
    <dbReference type="NCBI Taxonomy" id="1854762"/>
    <lineage>
        <taxon>Bacteria</taxon>
        <taxon>Pseudomonadati</taxon>
        <taxon>Bacteroidota</taxon>
        <taxon>Flavobacteriia</taxon>
        <taxon>Flavobacteriales</taxon>
        <taxon>Weeksellaceae</taxon>
        <taxon>Chryseobacterium group</taxon>
        <taxon>Chryseobacterium</taxon>
    </lineage>
</organism>
<keyword evidence="2" id="KW-1185">Reference proteome</keyword>
<dbReference type="EMBL" id="CP154834">
    <property type="protein sequence ID" value="XAO75910.1"/>
    <property type="molecule type" value="Genomic_DNA"/>
</dbReference>
<dbReference type="PANTHER" id="PTHR46246">
    <property type="entry name" value="GUANOSINE-3',5'-BIS(DIPHOSPHATE) 3'-PYROPHOSPHOHYDROLASE MESH1"/>
    <property type="match status" value="1"/>
</dbReference>
<dbReference type="Pfam" id="PF13328">
    <property type="entry name" value="HD_4"/>
    <property type="match status" value="1"/>
</dbReference>
<reference evidence="1 2" key="1">
    <citation type="submission" date="2024-04" db="EMBL/GenBank/DDBJ databases">
        <title>Genome sequencing and assembly of rice foliar adapted Chryseobacterium endophyticum OsEnb-ALM-A6.</title>
        <authorList>
            <person name="Kumar S."/>
            <person name="Javed M."/>
            <person name="Chouhan V."/>
            <person name="Charishma K."/>
            <person name="Patel A."/>
            <person name="Kumar M."/>
            <person name="Sahu K.P."/>
            <person name="Kumar A."/>
        </authorList>
    </citation>
    <scope>NUCLEOTIDE SEQUENCE [LARGE SCALE GENOMIC DNA]</scope>
    <source>
        <strain evidence="1 2">OsEnb-ALM-A6</strain>
    </source>
</reference>
<protein>
    <submittedName>
        <fullName evidence="1">HD domain-containing protein</fullName>
    </submittedName>
</protein>
<gene>
    <name evidence="1" type="ORF">AAFP95_08735</name>
</gene>
<evidence type="ECO:0000313" key="2">
    <source>
        <dbReference type="Proteomes" id="UP001463665"/>
    </source>
</evidence>
<dbReference type="PANTHER" id="PTHR46246:SF1">
    <property type="entry name" value="GUANOSINE-3',5'-BIS(DIPHOSPHATE) 3'-PYROPHOSPHOHYDROLASE MESH1"/>
    <property type="match status" value="1"/>
</dbReference>
<proteinExistence type="predicted"/>
<dbReference type="RefSeq" id="WP_345767443.1">
    <property type="nucleotide sequence ID" value="NZ_CP154834.1"/>
</dbReference>
<dbReference type="Proteomes" id="UP001463665">
    <property type="component" value="Chromosome"/>
</dbReference>
<name>A0AAU6WU03_9FLAO</name>
<dbReference type="InterPro" id="IPR052194">
    <property type="entry name" value="MESH1"/>
</dbReference>
<dbReference type="SUPFAM" id="SSF109604">
    <property type="entry name" value="HD-domain/PDEase-like"/>
    <property type="match status" value="1"/>
</dbReference>
<dbReference type="AlphaFoldDB" id="A0AAU6WU03"/>
<dbReference type="GO" id="GO:0008893">
    <property type="term" value="F:guanosine-3',5'-bis(diphosphate) 3'-diphosphatase activity"/>
    <property type="evidence" value="ECO:0007669"/>
    <property type="project" value="TreeGrafter"/>
</dbReference>